<evidence type="ECO:0000313" key="2">
    <source>
        <dbReference type="Proteomes" id="UP000308600"/>
    </source>
</evidence>
<accession>A0ACD3A0A9</accession>
<protein>
    <submittedName>
        <fullName evidence="1">Uncharacterized protein</fullName>
    </submittedName>
</protein>
<name>A0ACD3A0A9_9AGAR</name>
<keyword evidence="2" id="KW-1185">Reference proteome</keyword>
<reference evidence="1 2" key="1">
    <citation type="journal article" date="2019" name="Nat. Ecol. Evol.">
        <title>Megaphylogeny resolves global patterns of mushroom evolution.</title>
        <authorList>
            <person name="Varga T."/>
            <person name="Krizsan K."/>
            <person name="Foldi C."/>
            <person name="Dima B."/>
            <person name="Sanchez-Garcia M."/>
            <person name="Sanchez-Ramirez S."/>
            <person name="Szollosi G.J."/>
            <person name="Szarkandi J.G."/>
            <person name="Papp V."/>
            <person name="Albert L."/>
            <person name="Andreopoulos W."/>
            <person name="Angelini C."/>
            <person name="Antonin V."/>
            <person name="Barry K.W."/>
            <person name="Bougher N.L."/>
            <person name="Buchanan P."/>
            <person name="Buyck B."/>
            <person name="Bense V."/>
            <person name="Catcheside P."/>
            <person name="Chovatia M."/>
            <person name="Cooper J."/>
            <person name="Damon W."/>
            <person name="Desjardin D."/>
            <person name="Finy P."/>
            <person name="Geml J."/>
            <person name="Haridas S."/>
            <person name="Hughes K."/>
            <person name="Justo A."/>
            <person name="Karasinski D."/>
            <person name="Kautmanova I."/>
            <person name="Kiss B."/>
            <person name="Kocsube S."/>
            <person name="Kotiranta H."/>
            <person name="LaButti K.M."/>
            <person name="Lechner B.E."/>
            <person name="Liimatainen K."/>
            <person name="Lipzen A."/>
            <person name="Lukacs Z."/>
            <person name="Mihaltcheva S."/>
            <person name="Morgado L.N."/>
            <person name="Niskanen T."/>
            <person name="Noordeloos M.E."/>
            <person name="Ohm R.A."/>
            <person name="Ortiz-Santana B."/>
            <person name="Ovrebo C."/>
            <person name="Racz N."/>
            <person name="Riley R."/>
            <person name="Savchenko A."/>
            <person name="Shiryaev A."/>
            <person name="Soop K."/>
            <person name="Spirin V."/>
            <person name="Szebenyi C."/>
            <person name="Tomsovsky M."/>
            <person name="Tulloss R.E."/>
            <person name="Uehling J."/>
            <person name="Grigoriev I.V."/>
            <person name="Vagvolgyi C."/>
            <person name="Papp T."/>
            <person name="Martin F.M."/>
            <person name="Miettinen O."/>
            <person name="Hibbett D.S."/>
            <person name="Nagy L.G."/>
        </authorList>
    </citation>
    <scope>NUCLEOTIDE SEQUENCE [LARGE SCALE GENOMIC DNA]</scope>
    <source>
        <strain evidence="1 2">NL-1719</strain>
    </source>
</reference>
<dbReference type="Proteomes" id="UP000308600">
    <property type="component" value="Unassembled WGS sequence"/>
</dbReference>
<sequence>PSARVIPQNFNAFVRFVPITCDADSKDQAEHICEINNLEKGAITRIKWVKPVERRQPGQRVAHAIISFTNENAAN</sequence>
<organism evidence="1 2">
    <name type="scientific">Pluteus cervinus</name>
    <dbReference type="NCBI Taxonomy" id="181527"/>
    <lineage>
        <taxon>Eukaryota</taxon>
        <taxon>Fungi</taxon>
        <taxon>Dikarya</taxon>
        <taxon>Basidiomycota</taxon>
        <taxon>Agaricomycotina</taxon>
        <taxon>Agaricomycetes</taxon>
        <taxon>Agaricomycetidae</taxon>
        <taxon>Agaricales</taxon>
        <taxon>Pluteineae</taxon>
        <taxon>Pluteaceae</taxon>
        <taxon>Pluteus</taxon>
    </lineage>
</organism>
<evidence type="ECO:0000313" key="1">
    <source>
        <dbReference type="EMBL" id="TFK58759.1"/>
    </source>
</evidence>
<dbReference type="EMBL" id="ML209205">
    <property type="protein sequence ID" value="TFK58759.1"/>
    <property type="molecule type" value="Genomic_DNA"/>
</dbReference>
<gene>
    <name evidence="1" type="ORF">BDN72DRAFT_744395</name>
</gene>
<proteinExistence type="predicted"/>
<feature type="non-terminal residue" evidence="1">
    <location>
        <position position="75"/>
    </location>
</feature>
<feature type="non-terminal residue" evidence="1">
    <location>
        <position position="1"/>
    </location>
</feature>